<dbReference type="InterPro" id="IPR036513">
    <property type="entry name" value="STAS_dom_sf"/>
</dbReference>
<dbReference type="CDD" id="cd07043">
    <property type="entry name" value="STAS_anti-anti-sigma_factors"/>
    <property type="match status" value="1"/>
</dbReference>
<dbReference type="InterPro" id="IPR002645">
    <property type="entry name" value="STAS_dom"/>
</dbReference>
<reference evidence="4 5" key="1">
    <citation type="journal article" date="2010" name="Stand. Genomic Sci.">
        <title>Non-contiguous finished genome sequence of Aminomonas paucivorans type strain (GLU-3).</title>
        <authorList>
            <person name="Pitluck S."/>
            <person name="Yasawong M."/>
            <person name="Held B."/>
            <person name="Lapidus A."/>
            <person name="Nolan M."/>
            <person name="Copeland A."/>
            <person name="Lucas S."/>
            <person name="Del Rio T.G."/>
            <person name="Tice H."/>
            <person name="Cheng J.F."/>
            <person name="Chertkov O."/>
            <person name="Goodwin L."/>
            <person name="Tapia R."/>
            <person name="Han C."/>
            <person name="Liolios K."/>
            <person name="Ivanova N."/>
            <person name="Mavromatis K."/>
            <person name="Ovchinnikova G."/>
            <person name="Pati A."/>
            <person name="Chen A."/>
            <person name="Palaniappan K."/>
            <person name="Land M."/>
            <person name="Hauser L."/>
            <person name="Chang Y.J."/>
            <person name="Jeffries C.D."/>
            <person name="Pukall R."/>
            <person name="Spring S."/>
            <person name="Rohde M."/>
            <person name="Sikorski J."/>
            <person name="Goker M."/>
            <person name="Woyke T."/>
            <person name="Bristow J."/>
            <person name="Eisen J.A."/>
            <person name="Markowitz V."/>
            <person name="Hugenholtz P."/>
            <person name="Kyrpides N.C."/>
            <person name="Klenk H.P."/>
        </authorList>
    </citation>
    <scope>NUCLEOTIDE SEQUENCE [LARGE SCALE GENOMIC DNA]</scope>
    <source>
        <strain evidence="4 5">DSM 12260</strain>
    </source>
</reference>
<comment type="similarity">
    <text evidence="1 2">Belongs to the anti-sigma-factor antagonist family.</text>
</comment>
<evidence type="ECO:0000259" key="3">
    <source>
        <dbReference type="PROSITE" id="PS50801"/>
    </source>
</evidence>
<feature type="domain" description="STAS" evidence="3">
    <location>
        <begin position="17"/>
        <end position="95"/>
    </location>
</feature>
<dbReference type="PaxDb" id="584708-Apau_2383"/>
<evidence type="ECO:0000256" key="1">
    <source>
        <dbReference type="ARBA" id="ARBA00009013"/>
    </source>
</evidence>
<dbReference type="InterPro" id="IPR003658">
    <property type="entry name" value="Anti-sigma_ant"/>
</dbReference>
<evidence type="ECO:0000313" key="4">
    <source>
        <dbReference type="EMBL" id="EFQ24790.1"/>
    </source>
</evidence>
<name>E3D0B7_9BACT</name>
<dbReference type="PROSITE" id="PS50801">
    <property type="entry name" value="STAS"/>
    <property type="match status" value="1"/>
</dbReference>
<dbReference type="Gene3D" id="3.30.750.24">
    <property type="entry name" value="STAS domain"/>
    <property type="match status" value="1"/>
</dbReference>
<dbReference type="EMBL" id="CM001022">
    <property type="protein sequence ID" value="EFQ24790.1"/>
    <property type="molecule type" value="Genomic_DNA"/>
</dbReference>
<dbReference type="OrthoDB" id="9794628at2"/>
<keyword evidence="5" id="KW-1185">Reference proteome</keyword>
<protein>
    <recommendedName>
        <fullName evidence="2">Anti-sigma factor antagonist</fullName>
    </recommendedName>
</protein>
<sequence length="111" mass="11780">MTLSFTETRGAPEVGARLQGRLDTATAPALEEQVSRWLDGGARDLELDCRDLEYVSSAGLRVFLGAVKRLKPQGGRLVLVGTRGVVREVLDLAGFGALVELKEDGPCPAGS</sequence>
<accession>E3D0B7</accession>
<dbReference type="Proteomes" id="UP000005096">
    <property type="component" value="Chromosome"/>
</dbReference>
<dbReference type="SUPFAM" id="SSF52091">
    <property type="entry name" value="SpoIIaa-like"/>
    <property type="match status" value="1"/>
</dbReference>
<dbReference type="HOGENOM" id="CLU_115403_9_2_0"/>
<dbReference type="AlphaFoldDB" id="E3D0B7"/>
<evidence type="ECO:0000313" key="5">
    <source>
        <dbReference type="Proteomes" id="UP000005096"/>
    </source>
</evidence>
<dbReference type="RefSeq" id="WP_006302038.1">
    <property type="nucleotide sequence ID" value="NZ_CM001022.1"/>
</dbReference>
<dbReference type="Pfam" id="PF01740">
    <property type="entry name" value="STAS"/>
    <property type="match status" value="1"/>
</dbReference>
<dbReference type="eggNOG" id="COG1366">
    <property type="taxonomic scope" value="Bacteria"/>
</dbReference>
<dbReference type="PANTHER" id="PTHR33495:SF14">
    <property type="entry name" value="ANTI-SIGMA FACTOR ANTAGONIST"/>
    <property type="match status" value="1"/>
</dbReference>
<proteinExistence type="inferred from homology"/>
<dbReference type="GO" id="GO:0043856">
    <property type="term" value="F:anti-sigma factor antagonist activity"/>
    <property type="evidence" value="ECO:0007669"/>
    <property type="project" value="InterPro"/>
</dbReference>
<organism evidence="4 5">
    <name type="scientific">Aminomonas paucivorans DSM 12260</name>
    <dbReference type="NCBI Taxonomy" id="584708"/>
    <lineage>
        <taxon>Bacteria</taxon>
        <taxon>Thermotogati</taxon>
        <taxon>Synergistota</taxon>
        <taxon>Synergistia</taxon>
        <taxon>Synergistales</taxon>
        <taxon>Synergistaceae</taxon>
        <taxon>Aminomonas</taxon>
    </lineage>
</organism>
<dbReference type="PANTHER" id="PTHR33495">
    <property type="entry name" value="ANTI-SIGMA FACTOR ANTAGONIST TM_1081-RELATED-RELATED"/>
    <property type="match status" value="1"/>
</dbReference>
<evidence type="ECO:0000256" key="2">
    <source>
        <dbReference type="RuleBase" id="RU003749"/>
    </source>
</evidence>
<dbReference type="NCBIfam" id="TIGR00377">
    <property type="entry name" value="ant_ant_sig"/>
    <property type="match status" value="1"/>
</dbReference>
<gene>
    <name evidence="4" type="ORF">Apau_2383</name>
</gene>
<dbReference type="STRING" id="584708.Apau_2383"/>